<comment type="caution">
    <text evidence="3">The sequence shown here is derived from an EMBL/GenBank/DDBJ whole genome shotgun (WGS) entry which is preliminary data.</text>
</comment>
<evidence type="ECO:0000313" key="4">
    <source>
        <dbReference type="Proteomes" id="UP000266234"/>
    </source>
</evidence>
<feature type="coiled-coil region" evidence="1">
    <location>
        <begin position="149"/>
        <end position="183"/>
    </location>
</feature>
<organism evidence="3 4">
    <name type="scientific">Fusarium longipes</name>
    <dbReference type="NCBI Taxonomy" id="694270"/>
    <lineage>
        <taxon>Eukaryota</taxon>
        <taxon>Fungi</taxon>
        <taxon>Dikarya</taxon>
        <taxon>Ascomycota</taxon>
        <taxon>Pezizomycotina</taxon>
        <taxon>Sordariomycetes</taxon>
        <taxon>Hypocreomycetidae</taxon>
        <taxon>Hypocreales</taxon>
        <taxon>Nectriaceae</taxon>
        <taxon>Fusarium</taxon>
    </lineage>
</organism>
<accession>A0A395SYR0</accession>
<protein>
    <submittedName>
        <fullName evidence="3">Uncharacterized protein</fullName>
    </submittedName>
</protein>
<feature type="region of interest" description="Disordered" evidence="2">
    <location>
        <begin position="1"/>
        <end position="49"/>
    </location>
</feature>
<dbReference type="STRING" id="694270.A0A395SYR0"/>
<evidence type="ECO:0000256" key="1">
    <source>
        <dbReference type="SAM" id="Coils"/>
    </source>
</evidence>
<dbReference type="OrthoDB" id="5213630at2759"/>
<evidence type="ECO:0000313" key="3">
    <source>
        <dbReference type="EMBL" id="RGP77336.1"/>
    </source>
</evidence>
<feature type="compositionally biased region" description="Basic and acidic residues" evidence="2">
    <location>
        <begin position="25"/>
        <end position="38"/>
    </location>
</feature>
<proteinExistence type="predicted"/>
<dbReference type="AlphaFoldDB" id="A0A395SYR0"/>
<sequence length="452" mass="50123">MDLRDNVPGRQGRTTRGNQAALETKSPEHVNHDPRSGDLIDSSSTGCTQGRQNAALMQDNETRMNSASIKEFLALQEAQMNSFLQHAEERVDAQGSSMKQITDQLGGIATSIGSALAHWLRHSTTQQEALLREELAHARNQYTDIRGRYQRVKVKNRALQMELQEANTKLAEAVEKQNELQKIADTSNWTGAVKVSDDAIRSKWKQLDYNVRAMAGALAKCQTKRPTDEVNKARFESITPAGPNLLDNDDYKELIITAYLWVLVDQEIFQNGNKFWGGGFIQGLKNIRKHLVGIAPESDRPSRSGPTMRHVAKWTAQGTGLLIHFHGRDRKAPSKLASNALDRLEDVCNIAADVSGTDFLQEMKSIMENALDIDEMLMGSMAIFSILWPSTGKQKNLRYDADGMEVVAHTGELSPNTAVAFIISPLLLKMGNADGRNYDSEMILCKASVVCV</sequence>
<keyword evidence="1" id="KW-0175">Coiled coil</keyword>
<reference evidence="3 4" key="1">
    <citation type="journal article" date="2018" name="PLoS Pathog.">
        <title>Evolution of structural diversity of trichothecenes, a family of toxins produced by plant pathogenic and entomopathogenic fungi.</title>
        <authorList>
            <person name="Proctor R.H."/>
            <person name="McCormick S.P."/>
            <person name="Kim H.S."/>
            <person name="Cardoza R.E."/>
            <person name="Stanley A.M."/>
            <person name="Lindo L."/>
            <person name="Kelly A."/>
            <person name="Brown D.W."/>
            <person name="Lee T."/>
            <person name="Vaughan M.M."/>
            <person name="Alexander N.J."/>
            <person name="Busman M."/>
            <person name="Gutierrez S."/>
        </authorList>
    </citation>
    <scope>NUCLEOTIDE SEQUENCE [LARGE SCALE GENOMIC DNA]</scope>
    <source>
        <strain evidence="3 4">NRRL 20695</strain>
    </source>
</reference>
<gene>
    <name evidence="3" type="ORF">FLONG3_4571</name>
</gene>
<dbReference type="EMBL" id="PXOG01000098">
    <property type="protein sequence ID" value="RGP77336.1"/>
    <property type="molecule type" value="Genomic_DNA"/>
</dbReference>
<evidence type="ECO:0000256" key="2">
    <source>
        <dbReference type="SAM" id="MobiDB-lite"/>
    </source>
</evidence>
<keyword evidence="4" id="KW-1185">Reference proteome</keyword>
<name>A0A395SYR0_9HYPO</name>
<dbReference type="Proteomes" id="UP000266234">
    <property type="component" value="Unassembled WGS sequence"/>
</dbReference>